<dbReference type="EMBL" id="ATMH01002695">
    <property type="protein sequence ID" value="EPY32742.1"/>
    <property type="molecule type" value="Genomic_DNA"/>
</dbReference>
<dbReference type="InterPro" id="IPR039357">
    <property type="entry name" value="SRD5A/TECR"/>
</dbReference>
<evidence type="ECO:0000256" key="12">
    <source>
        <dbReference type="ARBA" id="ARBA00023136"/>
    </source>
</evidence>
<evidence type="ECO:0000256" key="5">
    <source>
        <dbReference type="ARBA" id="ARBA00022782"/>
    </source>
</evidence>
<proteinExistence type="inferred from homology"/>
<keyword evidence="11" id="KW-0443">Lipid metabolism</keyword>
<keyword evidence="8" id="KW-0521">NADP</keyword>
<dbReference type="PANTHER" id="PTHR10556:SF57">
    <property type="entry name" value="3-OXO-5-ALPHA-STEROID 4-DEHYDROGENASE 1"/>
    <property type="match status" value="1"/>
</dbReference>
<evidence type="ECO:0000256" key="2">
    <source>
        <dbReference type="ARBA" id="ARBA00004524"/>
    </source>
</evidence>
<dbReference type="PANTHER" id="PTHR10556">
    <property type="entry name" value="3-OXO-5-ALPHA-STEROID 4-DEHYDROGENASE"/>
    <property type="match status" value="1"/>
</dbReference>
<keyword evidence="5" id="KW-0221">Differentiation</keyword>
<dbReference type="OrthoDB" id="5788137at2759"/>
<evidence type="ECO:0000256" key="7">
    <source>
        <dbReference type="ARBA" id="ARBA00022848"/>
    </source>
</evidence>
<dbReference type="InterPro" id="IPR001104">
    <property type="entry name" value="3-oxo-5_a-steroid_4-DH_C"/>
</dbReference>
<accession>S9UPC8</accession>
<keyword evidence="7" id="KW-0492">Microsome</keyword>
<feature type="domain" description="3-oxo-5-alpha-steroid 4-dehydrogenase C-terminal" evidence="14">
    <location>
        <begin position="207"/>
        <end position="348"/>
    </location>
</feature>
<feature type="transmembrane region" description="Helical" evidence="13">
    <location>
        <begin position="88"/>
        <end position="114"/>
    </location>
</feature>
<evidence type="ECO:0000256" key="13">
    <source>
        <dbReference type="SAM" id="Phobius"/>
    </source>
</evidence>
<evidence type="ECO:0000256" key="6">
    <source>
        <dbReference type="ARBA" id="ARBA00022824"/>
    </source>
</evidence>
<keyword evidence="12 13" id="KW-0472">Membrane</keyword>
<evidence type="ECO:0000259" key="14">
    <source>
        <dbReference type="Pfam" id="PF02544"/>
    </source>
</evidence>
<sequence length="425" mass="47885">MGVFTSGSDRRLSITSLLFFIVLHSLLVLAMLQWVARSLMPVSYFFGTSVEAGAVGHEDGRWLRAWRLVATPAAANRLNYGQLCTLSLLHLASAAVTYLAVTYVTVAPFGRYAAQTRVPIAIPNTLSWMLQEAPTVWNVLFFVLYEYPSAYQQYHTRSAAGGTDAQPYVHLVMEALALLRLPLLLFLFHYIHRSFIFPLFLGRSRNDTPLHVTLSATAYCLFNGRLQLLASITLYPVPHDAGGGASLVEFFFNRGAQSSLCLVWLLALVALGGSYCFFRGMYINMMSDYMLIDLRRQRQRPLARDHQTAEVRALKQNYAIPYGFYFEHVSCPNFYGELVEWLGYAVTVLATGVVRPHPSAAFGALGFGRAAAAFSFFVYTAANLVPRAVCHHAWYIHTFGDAYRALHRRAIFPWYRAAYREDRHE</sequence>
<evidence type="ECO:0000256" key="8">
    <source>
        <dbReference type="ARBA" id="ARBA00022857"/>
    </source>
</evidence>
<gene>
    <name evidence="15" type="ORF">STCU_02695</name>
</gene>
<dbReference type="Proteomes" id="UP000015354">
    <property type="component" value="Unassembled WGS sequence"/>
</dbReference>
<dbReference type="GO" id="GO:0030154">
    <property type="term" value="P:cell differentiation"/>
    <property type="evidence" value="ECO:0007669"/>
    <property type="project" value="UniProtKB-KW"/>
</dbReference>
<evidence type="ECO:0000256" key="10">
    <source>
        <dbReference type="ARBA" id="ARBA00023002"/>
    </source>
</evidence>
<reference evidence="15 16" key="1">
    <citation type="journal article" date="2013" name="PLoS ONE">
        <title>Predicting the Proteins of Angomonas deanei, Strigomonas culicis and Their Respective Endosymbionts Reveals New Aspects of the Trypanosomatidae Family.</title>
        <authorList>
            <person name="Motta M.C."/>
            <person name="Martins A.C."/>
            <person name="de Souza S.S."/>
            <person name="Catta-Preta C.M."/>
            <person name="Silva R."/>
            <person name="Klein C.C."/>
            <person name="de Almeida L.G."/>
            <person name="de Lima Cunha O."/>
            <person name="Ciapina L.P."/>
            <person name="Brocchi M."/>
            <person name="Colabardini A.C."/>
            <person name="de Araujo Lima B."/>
            <person name="Machado C.R."/>
            <person name="de Almeida Soares C.M."/>
            <person name="Probst C.M."/>
            <person name="de Menezes C.B."/>
            <person name="Thompson C.E."/>
            <person name="Bartholomeu D.C."/>
            <person name="Gradia D.F."/>
            <person name="Pavoni D.P."/>
            <person name="Grisard E.C."/>
            <person name="Fantinatti-Garboggini F."/>
            <person name="Marchini F.K."/>
            <person name="Rodrigues-Luiz G.F."/>
            <person name="Wagner G."/>
            <person name="Goldman G.H."/>
            <person name="Fietto J.L."/>
            <person name="Elias M.C."/>
            <person name="Goldman M.H."/>
            <person name="Sagot M.F."/>
            <person name="Pereira M."/>
            <person name="Stoco P.H."/>
            <person name="de Mendonca-Neto R.P."/>
            <person name="Teixeira S.M."/>
            <person name="Maciel T.E."/>
            <person name="de Oliveira Mendes T.A."/>
            <person name="Urmenyi T.P."/>
            <person name="de Souza W."/>
            <person name="Schenkman S."/>
            <person name="de Vasconcelos A.T."/>
        </authorList>
    </citation>
    <scope>NUCLEOTIDE SEQUENCE [LARGE SCALE GENOMIC DNA]</scope>
</reference>
<keyword evidence="6" id="KW-0256">Endoplasmic reticulum</keyword>
<feature type="transmembrane region" description="Helical" evidence="13">
    <location>
        <begin position="12"/>
        <end position="36"/>
    </location>
</feature>
<name>S9UPC8_9TRYP</name>
<dbReference type="PROSITE" id="PS50244">
    <property type="entry name" value="S5A_REDUCTASE"/>
    <property type="match status" value="1"/>
</dbReference>
<dbReference type="AlphaFoldDB" id="S9UPC8"/>
<dbReference type="GO" id="GO:0005789">
    <property type="term" value="C:endoplasmic reticulum membrane"/>
    <property type="evidence" value="ECO:0007669"/>
    <property type="project" value="UniProtKB-SubCell"/>
</dbReference>
<evidence type="ECO:0000313" key="16">
    <source>
        <dbReference type="Proteomes" id="UP000015354"/>
    </source>
</evidence>
<evidence type="ECO:0000256" key="3">
    <source>
        <dbReference type="ARBA" id="ARBA00007742"/>
    </source>
</evidence>
<dbReference type="Pfam" id="PF02544">
    <property type="entry name" value="Steroid_dh"/>
    <property type="match status" value="2"/>
</dbReference>
<comment type="subcellular location">
    <subcellularLocation>
        <location evidence="1">Endoplasmic reticulum membrane</location>
        <topology evidence="1">Multi-pass membrane protein</topology>
    </subcellularLocation>
    <subcellularLocation>
        <location evidence="2">Microsome membrane</location>
    </subcellularLocation>
</comment>
<evidence type="ECO:0000256" key="9">
    <source>
        <dbReference type="ARBA" id="ARBA00022989"/>
    </source>
</evidence>
<comment type="caution">
    <text evidence="15">The sequence shown here is derived from an EMBL/GenBank/DDBJ whole genome shotgun (WGS) entry which is preliminary data.</text>
</comment>
<dbReference type="GO" id="GO:0003865">
    <property type="term" value="F:3-oxo-5-alpha-steroid 4-dehydrogenase activity"/>
    <property type="evidence" value="ECO:0007669"/>
    <property type="project" value="TreeGrafter"/>
</dbReference>
<organism evidence="15 16">
    <name type="scientific">Strigomonas culicis</name>
    <dbReference type="NCBI Taxonomy" id="28005"/>
    <lineage>
        <taxon>Eukaryota</taxon>
        <taxon>Discoba</taxon>
        <taxon>Euglenozoa</taxon>
        <taxon>Kinetoplastea</taxon>
        <taxon>Metakinetoplastina</taxon>
        <taxon>Trypanosomatida</taxon>
        <taxon>Trypanosomatidae</taxon>
        <taxon>Strigomonadinae</taxon>
        <taxon>Strigomonas</taxon>
    </lineage>
</organism>
<evidence type="ECO:0000256" key="4">
    <source>
        <dbReference type="ARBA" id="ARBA00022692"/>
    </source>
</evidence>
<protein>
    <submittedName>
        <fullName evidence="15">3-oxo-5-alpha-steroid 4-dehydrogenase 1</fullName>
    </submittedName>
</protein>
<keyword evidence="9 13" id="KW-1133">Transmembrane helix</keyword>
<keyword evidence="16" id="KW-1185">Reference proteome</keyword>
<keyword evidence="10" id="KW-0560">Oxidoreductase</keyword>
<comment type="similarity">
    <text evidence="3">Belongs to the steroid 5-alpha reductase family.</text>
</comment>
<feature type="transmembrane region" description="Helical" evidence="13">
    <location>
        <begin position="255"/>
        <end position="278"/>
    </location>
</feature>
<dbReference type="GO" id="GO:0006694">
    <property type="term" value="P:steroid biosynthetic process"/>
    <property type="evidence" value="ECO:0007669"/>
    <property type="project" value="TreeGrafter"/>
</dbReference>
<evidence type="ECO:0000256" key="1">
    <source>
        <dbReference type="ARBA" id="ARBA00004477"/>
    </source>
</evidence>
<keyword evidence="4 13" id="KW-0812">Transmembrane</keyword>
<evidence type="ECO:0000313" key="15">
    <source>
        <dbReference type="EMBL" id="EPY32742.1"/>
    </source>
</evidence>
<feature type="domain" description="3-oxo-5-alpha-steroid 4-dehydrogenase C-terminal" evidence="14">
    <location>
        <begin position="371"/>
        <end position="413"/>
    </location>
</feature>
<evidence type="ECO:0000256" key="11">
    <source>
        <dbReference type="ARBA" id="ARBA00023098"/>
    </source>
</evidence>